<evidence type="ECO:0000256" key="1">
    <source>
        <dbReference type="SAM" id="Phobius"/>
    </source>
</evidence>
<protein>
    <submittedName>
        <fullName evidence="2">Uncharacterized protein</fullName>
    </submittedName>
</protein>
<keyword evidence="1" id="KW-0812">Transmembrane</keyword>
<dbReference type="OrthoDB" id="345049at2"/>
<evidence type="ECO:0000313" key="3">
    <source>
        <dbReference type="Proteomes" id="UP000298429"/>
    </source>
</evidence>
<sequence>MDEFSNLKEIKDENLHGVLGYITSILLFLSQFVLWFFGKWKDTFPKKEISIYGVASPYFLSVGEVSRLDIFLKKHLSVASSEVLFQDFVSLYKLARERKLESIKIELAHFGTVSHAAALAFRRFLDFVAEFNGLRLVIKFPTNSQDAVKLYLDLQKHRAKSDGGRIELYLNDYSEIHSKSHTKNSPIH</sequence>
<organism evidence="2 3">
    <name type="scientific">Leptospira barantonii</name>
    <dbReference type="NCBI Taxonomy" id="2023184"/>
    <lineage>
        <taxon>Bacteria</taxon>
        <taxon>Pseudomonadati</taxon>
        <taxon>Spirochaetota</taxon>
        <taxon>Spirochaetia</taxon>
        <taxon>Leptospirales</taxon>
        <taxon>Leptospiraceae</taxon>
        <taxon>Leptospira</taxon>
    </lineage>
</organism>
<feature type="transmembrane region" description="Helical" evidence="1">
    <location>
        <begin position="18"/>
        <end position="37"/>
    </location>
</feature>
<evidence type="ECO:0000313" key="2">
    <source>
        <dbReference type="EMBL" id="TGM05960.1"/>
    </source>
</evidence>
<dbReference type="Proteomes" id="UP000298429">
    <property type="component" value="Unassembled WGS sequence"/>
</dbReference>
<accession>A0A5F2BP49</accession>
<proteinExistence type="predicted"/>
<reference evidence="2 3" key="1">
    <citation type="journal article" date="2019" name="PLoS Negl. Trop. Dis.">
        <title>Revisiting the worldwide diversity of Leptospira species in the environment.</title>
        <authorList>
            <person name="Vincent A.T."/>
            <person name="Schiettekatte O."/>
            <person name="Bourhy P."/>
            <person name="Veyrier F.J."/>
            <person name="Picardeau M."/>
        </authorList>
    </citation>
    <scope>NUCLEOTIDE SEQUENCE [LARGE SCALE GENOMIC DNA]</scope>
    <source>
        <strain evidence="2 3">201702444</strain>
    </source>
</reference>
<dbReference type="EMBL" id="RQGN01000036">
    <property type="protein sequence ID" value="TGM05960.1"/>
    <property type="molecule type" value="Genomic_DNA"/>
</dbReference>
<gene>
    <name evidence="2" type="ORF">EHQ76_06755</name>
</gene>
<dbReference type="AlphaFoldDB" id="A0A5F2BP49"/>
<keyword evidence="1" id="KW-0472">Membrane</keyword>
<name>A0A5F2BP49_9LEPT</name>
<comment type="caution">
    <text evidence="2">The sequence shown here is derived from an EMBL/GenBank/DDBJ whole genome shotgun (WGS) entry which is preliminary data.</text>
</comment>
<keyword evidence="1" id="KW-1133">Transmembrane helix</keyword>
<dbReference type="RefSeq" id="WP_135670302.1">
    <property type="nucleotide sequence ID" value="NZ_RQGN01000036.1"/>
</dbReference>